<dbReference type="HOGENOM" id="CLU_094556_0_0_9"/>
<sequence>MSERELAKPQAEEKILEALFEYAAACHVDNIMAEYPVEASSDFVFPSEFERRMKKLIARHNRKELLKNIRKKTIKILPRAVIFLFVLIGSFTIVVASVEALRVKALNIIMNIQSQYTSIEVKNKNNGQTEQIKEQIPQNWNGYAPTYVPHGFKVDRTEKREMKESIYFTNEQGQIIEFIRYLAGDTDLRIDTEGASVQDTSIHNKDALLAEKAGFITIAWKEEYLFSLIGEADKAEMIKMAESIVKK</sequence>
<name>F0T2N3_SYNGF</name>
<dbReference type="KEGG" id="sgy:Sgly_2143"/>
<evidence type="ECO:0000259" key="2">
    <source>
        <dbReference type="Pfam" id="PF14285"/>
    </source>
</evidence>
<dbReference type="eggNOG" id="COG2834">
    <property type="taxonomic scope" value="Bacteria"/>
</dbReference>
<dbReference type="OrthoDB" id="1730176at2"/>
<protein>
    <recommendedName>
        <fullName evidence="2">DUF4367 domain-containing protein</fullName>
    </recommendedName>
</protein>
<proteinExistence type="predicted"/>
<keyword evidence="1" id="KW-1133">Transmembrane helix</keyword>
<dbReference type="STRING" id="645991.Sgly_2143"/>
<evidence type="ECO:0000256" key="1">
    <source>
        <dbReference type="SAM" id="Phobius"/>
    </source>
</evidence>
<dbReference type="Pfam" id="PF14285">
    <property type="entry name" value="DUF4367"/>
    <property type="match status" value="1"/>
</dbReference>
<evidence type="ECO:0000313" key="3">
    <source>
        <dbReference type="EMBL" id="ADY56432.1"/>
    </source>
</evidence>
<reference evidence="4" key="2">
    <citation type="submission" date="2011-02" db="EMBL/GenBank/DDBJ databases">
        <title>The complete genome of Syntrophobotulus glycolicus DSM 8271.</title>
        <authorList>
            <person name="Lucas S."/>
            <person name="Copeland A."/>
            <person name="Lapidus A."/>
            <person name="Bruce D."/>
            <person name="Goodwin L."/>
            <person name="Pitluck S."/>
            <person name="Kyrpides N."/>
            <person name="Mavromatis K."/>
            <person name="Pagani I."/>
            <person name="Ivanova N."/>
            <person name="Mikhailova N."/>
            <person name="Chertkov O."/>
            <person name="Held B."/>
            <person name="Detter J.C."/>
            <person name="Tapia R."/>
            <person name="Han C."/>
            <person name="Land M."/>
            <person name="Hauser L."/>
            <person name="Markowitz V."/>
            <person name="Cheng J.-F."/>
            <person name="Hugenholtz P."/>
            <person name="Woyke T."/>
            <person name="Wu D."/>
            <person name="Spring S."/>
            <person name="Schroeder M."/>
            <person name="Brambilla E."/>
            <person name="Klenk H.-P."/>
            <person name="Eisen J.A."/>
        </authorList>
    </citation>
    <scope>NUCLEOTIDE SEQUENCE [LARGE SCALE GENOMIC DNA]</scope>
    <source>
        <strain evidence="4">DSM 8271 / FlGlyR</strain>
    </source>
</reference>
<feature type="transmembrane region" description="Helical" evidence="1">
    <location>
        <begin position="76"/>
        <end position="98"/>
    </location>
</feature>
<feature type="domain" description="DUF4367" evidence="2">
    <location>
        <begin position="143"/>
        <end position="244"/>
    </location>
</feature>
<dbReference type="AlphaFoldDB" id="F0T2N3"/>
<reference evidence="3 4" key="1">
    <citation type="journal article" date="2011" name="Stand. Genomic Sci.">
        <title>Complete genome sequence of Syntrophobotulus glycolicus type strain (FlGlyR).</title>
        <authorList>
            <person name="Han C."/>
            <person name="Mwirichia R."/>
            <person name="Chertkov O."/>
            <person name="Held B."/>
            <person name="Lapidus A."/>
            <person name="Nolan M."/>
            <person name="Lucas S."/>
            <person name="Hammon N."/>
            <person name="Deshpande S."/>
            <person name="Cheng J.F."/>
            <person name="Tapia R."/>
            <person name="Goodwin L."/>
            <person name="Pitluck S."/>
            <person name="Huntemann M."/>
            <person name="Liolios K."/>
            <person name="Ivanova N."/>
            <person name="Pagani I."/>
            <person name="Mavromatis K."/>
            <person name="Ovchinikova G."/>
            <person name="Pati A."/>
            <person name="Chen A."/>
            <person name="Palaniappan K."/>
            <person name="Land M."/>
            <person name="Hauser L."/>
            <person name="Brambilla E.M."/>
            <person name="Rohde M."/>
            <person name="Spring S."/>
            <person name="Sikorski J."/>
            <person name="Goker M."/>
            <person name="Woyke T."/>
            <person name="Bristow J."/>
            <person name="Eisen J.A."/>
            <person name="Markowitz V."/>
            <person name="Hugenholtz P."/>
            <person name="Kyrpides N.C."/>
            <person name="Klenk H.P."/>
            <person name="Detter J.C."/>
        </authorList>
    </citation>
    <scope>NUCLEOTIDE SEQUENCE [LARGE SCALE GENOMIC DNA]</scope>
    <source>
        <strain evidence="4">DSM 8271 / FlGlyR</strain>
    </source>
</reference>
<dbReference type="EMBL" id="CP002547">
    <property type="protein sequence ID" value="ADY56432.1"/>
    <property type="molecule type" value="Genomic_DNA"/>
</dbReference>
<dbReference type="RefSeq" id="WP_013625299.1">
    <property type="nucleotide sequence ID" value="NC_015172.1"/>
</dbReference>
<dbReference type="Proteomes" id="UP000007488">
    <property type="component" value="Chromosome"/>
</dbReference>
<dbReference type="InterPro" id="IPR025377">
    <property type="entry name" value="DUF4367"/>
</dbReference>
<keyword evidence="1" id="KW-0472">Membrane</keyword>
<gene>
    <name evidence="3" type="ordered locus">Sgly_2143</name>
</gene>
<keyword evidence="1" id="KW-0812">Transmembrane</keyword>
<organism evidence="3 4">
    <name type="scientific">Syntrophobotulus glycolicus (strain DSM 8271 / FlGlyR)</name>
    <dbReference type="NCBI Taxonomy" id="645991"/>
    <lineage>
        <taxon>Bacteria</taxon>
        <taxon>Bacillati</taxon>
        <taxon>Bacillota</taxon>
        <taxon>Clostridia</taxon>
        <taxon>Eubacteriales</taxon>
        <taxon>Desulfitobacteriaceae</taxon>
        <taxon>Syntrophobotulus</taxon>
    </lineage>
</organism>
<keyword evidence="4" id="KW-1185">Reference proteome</keyword>
<evidence type="ECO:0000313" key="4">
    <source>
        <dbReference type="Proteomes" id="UP000007488"/>
    </source>
</evidence>
<accession>F0T2N3</accession>